<evidence type="ECO:0000313" key="2">
    <source>
        <dbReference type="Proteomes" id="UP001276659"/>
    </source>
</evidence>
<name>A0AAD9YW15_9LECA</name>
<gene>
    <name evidence="1" type="ORF">OEA41_010224</name>
</gene>
<accession>A0AAD9YW15</accession>
<proteinExistence type="predicted"/>
<evidence type="ECO:0000313" key="1">
    <source>
        <dbReference type="EMBL" id="KAK3167099.1"/>
    </source>
</evidence>
<organism evidence="1 2">
    <name type="scientific">Lepraria neglecta</name>
    <dbReference type="NCBI Taxonomy" id="209136"/>
    <lineage>
        <taxon>Eukaryota</taxon>
        <taxon>Fungi</taxon>
        <taxon>Dikarya</taxon>
        <taxon>Ascomycota</taxon>
        <taxon>Pezizomycotina</taxon>
        <taxon>Lecanoromycetes</taxon>
        <taxon>OSLEUM clade</taxon>
        <taxon>Lecanoromycetidae</taxon>
        <taxon>Lecanorales</taxon>
        <taxon>Lecanorineae</taxon>
        <taxon>Stereocaulaceae</taxon>
        <taxon>Lepraria</taxon>
    </lineage>
</organism>
<dbReference type="EMBL" id="JASNWA010000011">
    <property type="protein sequence ID" value="KAK3167099.1"/>
    <property type="molecule type" value="Genomic_DNA"/>
</dbReference>
<dbReference type="AlphaFoldDB" id="A0AAD9YW15"/>
<comment type="caution">
    <text evidence="1">The sequence shown here is derived from an EMBL/GenBank/DDBJ whole genome shotgun (WGS) entry which is preliminary data.</text>
</comment>
<dbReference type="Proteomes" id="UP001276659">
    <property type="component" value="Unassembled WGS sequence"/>
</dbReference>
<keyword evidence="2" id="KW-1185">Reference proteome</keyword>
<sequence length="118" mass="12377">MTPVGIYNNISFGGFDASQPGVANETFNGVMPHCAVSTAAACNITATGYKADFTKPVATQVFVFAPAEEVDLMNPPTFGAFETAFQNLQNVTIAFMPVGLDTTAVNLVIDDLVGHTLS</sequence>
<protein>
    <submittedName>
        <fullName evidence="1">Uncharacterized protein</fullName>
    </submittedName>
</protein>
<reference evidence="1" key="1">
    <citation type="submission" date="2022-11" db="EMBL/GenBank/DDBJ databases">
        <title>Chromosomal genome sequence assembly and mating type (MAT) locus characterization of the leprose asexual lichenized fungus Lepraria neglecta (Nyl.) Erichsen.</title>
        <authorList>
            <person name="Allen J.L."/>
            <person name="Pfeffer B."/>
        </authorList>
    </citation>
    <scope>NUCLEOTIDE SEQUENCE</scope>
    <source>
        <strain evidence="1">Allen 5258</strain>
    </source>
</reference>